<feature type="region of interest" description="Disordered" evidence="1">
    <location>
        <begin position="1"/>
        <end position="22"/>
    </location>
</feature>
<evidence type="ECO:0000259" key="3">
    <source>
        <dbReference type="Pfam" id="PF19291"/>
    </source>
</evidence>
<keyword evidence="5" id="KW-1185">Reference proteome</keyword>
<dbReference type="InterPro" id="IPR045582">
    <property type="entry name" value="Trehalase-like_N"/>
</dbReference>
<dbReference type="EMBL" id="AM746676">
    <property type="protein sequence ID" value="CAN98220.1"/>
    <property type="molecule type" value="Genomic_DNA"/>
</dbReference>
<dbReference type="Proteomes" id="UP000002139">
    <property type="component" value="Chromosome"/>
</dbReference>
<dbReference type="PANTHER" id="PTHR31616">
    <property type="entry name" value="TREHALASE"/>
    <property type="match status" value="1"/>
</dbReference>
<accession>A9FHI6</accession>
<evidence type="ECO:0000259" key="2">
    <source>
        <dbReference type="Pfam" id="PF00723"/>
    </source>
</evidence>
<dbReference type="Pfam" id="PF19291">
    <property type="entry name" value="TREH_N"/>
    <property type="match status" value="1"/>
</dbReference>
<dbReference type="InterPro" id="IPR008928">
    <property type="entry name" value="6-hairpin_glycosidase_sf"/>
</dbReference>
<dbReference type="AlphaFoldDB" id="A9FHI6"/>
<dbReference type="KEGG" id="scl:sce8050"/>
<proteinExistence type="predicted"/>
<dbReference type="STRING" id="448385.sce8050"/>
<dbReference type="Pfam" id="PF00723">
    <property type="entry name" value="Glyco_hydro_15"/>
    <property type="match status" value="1"/>
</dbReference>
<feature type="domain" description="Trehalase-like N-terminal" evidence="3">
    <location>
        <begin position="27"/>
        <end position="165"/>
    </location>
</feature>
<dbReference type="PANTHER" id="PTHR31616:SF0">
    <property type="entry name" value="GLUCAN 1,4-ALPHA-GLUCOSIDASE"/>
    <property type="match status" value="1"/>
</dbReference>
<dbReference type="SUPFAM" id="SSF48208">
    <property type="entry name" value="Six-hairpin glycosidases"/>
    <property type="match status" value="1"/>
</dbReference>
<dbReference type="eggNOG" id="COG3387">
    <property type="taxonomic scope" value="Bacteria"/>
</dbReference>
<reference evidence="4 5" key="1">
    <citation type="journal article" date="2007" name="Nat. Biotechnol.">
        <title>Complete genome sequence of the myxobacterium Sorangium cellulosum.</title>
        <authorList>
            <person name="Schneiker S."/>
            <person name="Perlova O."/>
            <person name="Kaiser O."/>
            <person name="Gerth K."/>
            <person name="Alici A."/>
            <person name="Altmeyer M.O."/>
            <person name="Bartels D."/>
            <person name="Bekel T."/>
            <person name="Beyer S."/>
            <person name="Bode E."/>
            <person name="Bode H.B."/>
            <person name="Bolten C.J."/>
            <person name="Choudhuri J.V."/>
            <person name="Doss S."/>
            <person name="Elnakady Y.A."/>
            <person name="Frank B."/>
            <person name="Gaigalat L."/>
            <person name="Goesmann A."/>
            <person name="Groeger C."/>
            <person name="Gross F."/>
            <person name="Jelsbak L."/>
            <person name="Jelsbak L."/>
            <person name="Kalinowski J."/>
            <person name="Kegler C."/>
            <person name="Knauber T."/>
            <person name="Konietzny S."/>
            <person name="Kopp M."/>
            <person name="Krause L."/>
            <person name="Krug D."/>
            <person name="Linke B."/>
            <person name="Mahmud T."/>
            <person name="Martinez-Arias R."/>
            <person name="McHardy A.C."/>
            <person name="Merai M."/>
            <person name="Meyer F."/>
            <person name="Mormann S."/>
            <person name="Munoz-Dorado J."/>
            <person name="Perez J."/>
            <person name="Pradella S."/>
            <person name="Rachid S."/>
            <person name="Raddatz G."/>
            <person name="Rosenau F."/>
            <person name="Rueckert C."/>
            <person name="Sasse F."/>
            <person name="Scharfe M."/>
            <person name="Schuster S.C."/>
            <person name="Suen G."/>
            <person name="Treuner-Lange A."/>
            <person name="Velicer G.J."/>
            <person name="Vorholter F.-J."/>
            <person name="Weissman K.J."/>
            <person name="Welch R.D."/>
            <person name="Wenzel S.C."/>
            <person name="Whitworth D.E."/>
            <person name="Wilhelm S."/>
            <person name="Wittmann C."/>
            <person name="Bloecker H."/>
            <person name="Puehler A."/>
            <person name="Mueller R."/>
        </authorList>
    </citation>
    <scope>NUCLEOTIDE SEQUENCE [LARGE SCALE GENOMIC DNA]</scope>
    <source>
        <strain evidence="5">So ce56</strain>
    </source>
</reference>
<dbReference type="InterPro" id="IPR012341">
    <property type="entry name" value="6hp_glycosidase-like_sf"/>
</dbReference>
<dbReference type="GO" id="GO:0004553">
    <property type="term" value="F:hydrolase activity, hydrolyzing O-glycosyl compounds"/>
    <property type="evidence" value="ECO:0007669"/>
    <property type="project" value="TreeGrafter"/>
</dbReference>
<sequence length="632" mass="70307">MRAGRGGSTRGGSARPSGPYGEAMPYKPIESYGVIGDMHSVALVGMDGSIDWCCLPHFDSPSVFAAILDDERGGRFALSAANGTSRNKQMYMPDTNVLLTRFLDVDGVGEVCDLMPIHRDTYGAYRRGMHQIVRVARAVRGAVRFRLACRPAIDFARRPHRLILDDPRGAVFDSDGVDLALISPVPLSSDGAGGVTADFVLQPGESATFSLRQVEDWTASADLLATPIDGEDALRRTVAFWRSWLARSRYKGRWREMVDRSALVLKLLTFEPTGAIVAAATSSLPEEIGGIRNWDYRYVWVRDAAFTLYGFLRLGYTEEAARFMEWLSARVSEEDGPTGPLQLMYGIDGRHELPEVALTHLDGYRGSRPVRVGNGATTQLQLDIYGELIDSVYLFDKYGSPISYEFWRELRRMATWVCQSWEQADESIWEVRGGKQQFVYSKLQCWVALDRTLRLSDKRSLPLDRQRVACARDDIYEAIMARGWDAQRRTFVQAFGGAALDASNLLMPLMRFISPTDPRMLGTLDRTLEELASDTLVHRYELGKGAGDGLTGKEGTFSICTFWLVEALARAGRLDDARFIFEKMLTYANHLGLYSEQIGPSGELLGNFPQAFTHLGLVSAAFYLDRALGQGG</sequence>
<evidence type="ECO:0000313" key="5">
    <source>
        <dbReference type="Proteomes" id="UP000002139"/>
    </source>
</evidence>
<feature type="domain" description="GH15-like" evidence="2">
    <location>
        <begin position="255"/>
        <end position="621"/>
    </location>
</feature>
<dbReference type="GO" id="GO:0005975">
    <property type="term" value="P:carbohydrate metabolic process"/>
    <property type="evidence" value="ECO:0007669"/>
    <property type="project" value="InterPro"/>
</dbReference>
<feature type="compositionally biased region" description="Gly residues" evidence="1">
    <location>
        <begin position="1"/>
        <end position="10"/>
    </location>
</feature>
<dbReference type="CAZy" id="GH15">
    <property type="family name" value="Glycoside Hydrolase Family 15"/>
</dbReference>
<protein>
    <submittedName>
        <fullName evidence="4">Glycosyl hydrolase</fullName>
    </submittedName>
</protein>
<dbReference type="InterPro" id="IPR011613">
    <property type="entry name" value="GH15-like"/>
</dbReference>
<evidence type="ECO:0000313" key="4">
    <source>
        <dbReference type="EMBL" id="CAN98220.1"/>
    </source>
</evidence>
<evidence type="ECO:0000256" key="1">
    <source>
        <dbReference type="SAM" id="MobiDB-lite"/>
    </source>
</evidence>
<keyword evidence="4" id="KW-0378">Hydrolase</keyword>
<dbReference type="HOGENOM" id="CLU_010399_2_0_7"/>
<organism evidence="4 5">
    <name type="scientific">Sorangium cellulosum (strain So ce56)</name>
    <name type="common">Polyangium cellulosum (strain So ce56)</name>
    <dbReference type="NCBI Taxonomy" id="448385"/>
    <lineage>
        <taxon>Bacteria</taxon>
        <taxon>Pseudomonadati</taxon>
        <taxon>Myxococcota</taxon>
        <taxon>Polyangia</taxon>
        <taxon>Polyangiales</taxon>
        <taxon>Polyangiaceae</taxon>
        <taxon>Sorangium</taxon>
    </lineage>
</organism>
<gene>
    <name evidence="4" type="ordered locus">sce8050</name>
</gene>
<name>A9FHI6_SORC5</name>
<dbReference type="Gene3D" id="1.50.10.10">
    <property type="match status" value="1"/>
</dbReference>